<reference evidence="2 3" key="1">
    <citation type="submission" date="2019-01" db="EMBL/GenBank/DDBJ databases">
        <title>Chengkuizengella sp. nov., isolated from deep-sea sediment of East Pacific Ocean.</title>
        <authorList>
            <person name="Yang J."/>
            <person name="Lai Q."/>
            <person name="Shao Z."/>
        </authorList>
    </citation>
    <scope>NUCLEOTIDE SEQUENCE [LARGE SCALE GENOMIC DNA]</scope>
    <source>
        <strain evidence="2 3">YPA3-1-1</strain>
    </source>
</reference>
<evidence type="ECO:0000313" key="2">
    <source>
        <dbReference type="EMBL" id="NBI31131.1"/>
    </source>
</evidence>
<dbReference type="OrthoDB" id="2928335at2"/>
<dbReference type="AlphaFoldDB" id="A0A6N9Q8X3"/>
<evidence type="ECO:0000259" key="1">
    <source>
        <dbReference type="Pfam" id="PF26353"/>
    </source>
</evidence>
<dbReference type="Pfam" id="PF26353">
    <property type="entry name" value="YhfM"/>
    <property type="match status" value="1"/>
</dbReference>
<evidence type="ECO:0000313" key="3">
    <source>
        <dbReference type="Proteomes" id="UP000448943"/>
    </source>
</evidence>
<protein>
    <recommendedName>
        <fullName evidence="1">YhfM-like domain-containing protein</fullName>
    </recommendedName>
</protein>
<sequence>MRFFITLVFIVLLIGCSEQGQISEVHISKSLGFGMFNTENSQIYSERETVELFEKVISLAEKEPGIVNMASPEFNMKMVYTDSESQGYYLWLGSEGKRSTLMKIEETYTIYTIPENISKDLRELLMSSDILVASEFKS</sequence>
<proteinExistence type="predicted"/>
<dbReference type="InterPro" id="IPR058780">
    <property type="entry name" value="YhfM-like_dom"/>
</dbReference>
<dbReference type="RefSeq" id="WP_160647951.1">
    <property type="nucleotide sequence ID" value="NZ_SIJB01000059.1"/>
</dbReference>
<keyword evidence="3" id="KW-1185">Reference proteome</keyword>
<feature type="domain" description="YhfM-like" evidence="1">
    <location>
        <begin position="39"/>
        <end position="127"/>
    </location>
</feature>
<comment type="caution">
    <text evidence="2">The sequence shown here is derived from an EMBL/GenBank/DDBJ whole genome shotgun (WGS) entry which is preliminary data.</text>
</comment>
<name>A0A6N9Q8X3_9BACL</name>
<dbReference type="EMBL" id="SIJB01000059">
    <property type="protein sequence ID" value="NBI31131.1"/>
    <property type="molecule type" value="Genomic_DNA"/>
</dbReference>
<dbReference type="Proteomes" id="UP000448943">
    <property type="component" value="Unassembled WGS sequence"/>
</dbReference>
<gene>
    <name evidence="2" type="ORF">ERL59_19545</name>
</gene>
<dbReference type="PROSITE" id="PS51257">
    <property type="entry name" value="PROKAR_LIPOPROTEIN"/>
    <property type="match status" value="1"/>
</dbReference>
<organism evidence="2 3">
    <name type="scientific">Chengkuizengella marina</name>
    <dbReference type="NCBI Taxonomy" id="2507566"/>
    <lineage>
        <taxon>Bacteria</taxon>
        <taxon>Bacillati</taxon>
        <taxon>Bacillota</taxon>
        <taxon>Bacilli</taxon>
        <taxon>Bacillales</taxon>
        <taxon>Paenibacillaceae</taxon>
        <taxon>Chengkuizengella</taxon>
    </lineage>
</organism>
<accession>A0A6N9Q8X3</accession>